<accession>A0A7J9PJ24</accession>
<comment type="caution">
    <text evidence="2">The sequence shown here is derived from an EMBL/GenBank/DDBJ whole genome shotgun (WGS) entry which is preliminary data.</text>
</comment>
<evidence type="ECO:0000259" key="1">
    <source>
        <dbReference type="Pfam" id="PF03551"/>
    </source>
</evidence>
<keyword evidence="2" id="KW-0238">DNA-binding</keyword>
<dbReference type="InterPro" id="IPR036388">
    <property type="entry name" value="WH-like_DNA-bd_sf"/>
</dbReference>
<dbReference type="Gene3D" id="1.10.10.10">
    <property type="entry name" value="Winged helix-like DNA-binding domain superfamily/Winged helix DNA-binding domain"/>
    <property type="match status" value="1"/>
</dbReference>
<dbReference type="InterPro" id="IPR052509">
    <property type="entry name" value="Metal_resp_DNA-bind_regulator"/>
</dbReference>
<protein>
    <submittedName>
        <fullName evidence="2">DNA-binding PadR family transcriptional regulator</fullName>
    </submittedName>
</protein>
<organism evidence="2 3">
    <name type="scientific">Methanococcus maripaludis</name>
    <name type="common">Methanococcus deltae</name>
    <dbReference type="NCBI Taxonomy" id="39152"/>
    <lineage>
        <taxon>Archaea</taxon>
        <taxon>Methanobacteriati</taxon>
        <taxon>Methanobacteriota</taxon>
        <taxon>Methanomada group</taxon>
        <taxon>Methanococci</taxon>
        <taxon>Methanococcales</taxon>
        <taxon>Methanococcaceae</taxon>
        <taxon>Methanococcus</taxon>
    </lineage>
</organism>
<dbReference type="Proteomes" id="UP000533207">
    <property type="component" value="Unassembled WGS sequence"/>
</dbReference>
<dbReference type="Pfam" id="PF03551">
    <property type="entry name" value="PadR"/>
    <property type="match status" value="1"/>
</dbReference>
<sequence length="179" mass="20959">MDDKIEISNVESAILGLLLEKPMYGYEIEKIIEERNMRQWTEIAFSSIYYVLKKLEEKELVEGETINKHGRTRKTYFATPLGQKAMQNKVKDLISNYEKLISGFDLGMSKLDILSKEEALECFEKYISAIEEKIDYMNDINKTIENDCPKHILALSNRCLAHLTTEKEFIIEFKEKFKD</sequence>
<dbReference type="PANTHER" id="PTHR33169:SF14">
    <property type="entry name" value="TRANSCRIPTIONAL REGULATOR RV3488"/>
    <property type="match status" value="1"/>
</dbReference>
<dbReference type="EMBL" id="JACDUL010000004">
    <property type="protein sequence ID" value="MBA2862680.1"/>
    <property type="molecule type" value="Genomic_DNA"/>
</dbReference>
<dbReference type="GO" id="GO:0003677">
    <property type="term" value="F:DNA binding"/>
    <property type="evidence" value="ECO:0007669"/>
    <property type="project" value="UniProtKB-KW"/>
</dbReference>
<dbReference type="RefSeq" id="WP_012068243.1">
    <property type="nucleotide sequence ID" value="NZ_JACDUL010000004.1"/>
</dbReference>
<dbReference type="AlphaFoldDB" id="A0A7J9PJ24"/>
<dbReference type="InterPro" id="IPR005149">
    <property type="entry name" value="Tscrpt_reg_PadR_N"/>
</dbReference>
<gene>
    <name evidence="2" type="ORF">HNP90_001577</name>
</gene>
<evidence type="ECO:0000313" key="3">
    <source>
        <dbReference type="Proteomes" id="UP000533207"/>
    </source>
</evidence>
<evidence type="ECO:0000313" key="2">
    <source>
        <dbReference type="EMBL" id="MBA2862680.1"/>
    </source>
</evidence>
<dbReference type="SUPFAM" id="SSF46785">
    <property type="entry name" value="Winged helix' DNA-binding domain"/>
    <property type="match status" value="1"/>
</dbReference>
<proteinExistence type="predicted"/>
<name>A0A7J9PJ24_METMI</name>
<dbReference type="PANTHER" id="PTHR33169">
    <property type="entry name" value="PADR-FAMILY TRANSCRIPTIONAL REGULATOR"/>
    <property type="match status" value="1"/>
</dbReference>
<feature type="domain" description="Transcription regulator PadR N-terminal" evidence="1">
    <location>
        <begin position="14"/>
        <end position="87"/>
    </location>
</feature>
<reference evidence="2 3" key="1">
    <citation type="submission" date="2020-07" db="EMBL/GenBank/DDBJ databases">
        <title>Genomic Encyclopedia of Type Strains, Phase IV (KMG-V): Genome sequencing to study the core and pangenomes of soil and plant-associated prokaryotes.</title>
        <authorList>
            <person name="Whitman W."/>
        </authorList>
    </citation>
    <scope>NUCLEOTIDE SEQUENCE [LARGE SCALE GENOMIC DNA]</scope>
    <source>
        <strain evidence="2 3">C8</strain>
    </source>
</reference>
<dbReference type="InterPro" id="IPR036390">
    <property type="entry name" value="WH_DNA-bd_sf"/>
</dbReference>